<evidence type="ECO:0000256" key="14">
    <source>
        <dbReference type="PIRSR" id="PIRSR634016-1"/>
    </source>
</evidence>
<dbReference type="GO" id="GO:0005615">
    <property type="term" value="C:extracellular space"/>
    <property type="evidence" value="ECO:0007669"/>
    <property type="project" value="TreeGrafter"/>
</dbReference>
<comment type="similarity">
    <text evidence="2">Belongs to the peptidase M1 family.</text>
</comment>
<feature type="transmembrane region" description="Helical" evidence="17">
    <location>
        <begin position="54"/>
        <end position="75"/>
    </location>
</feature>
<evidence type="ECO:0000256" key="12">
    <source>
        <dbReference type="ARBA" id="ARBA00023136"/>
    </source>
</evidence>
<evidence type="ECO:0000256" key="17">
    <source>
        <dbReference type="SAM" id="Phobius"/>
    </source>
</evidence>
<dbReference type="GO" id="GO:0043171">
    <property type="term" value="P:peptide catabolic process"/>
    <property type="evidence" value="ECO:0007669"/>
    <property type="project" value="TreeGrafter"/>
</dbReference>
<dbReference type="Pfam" id="PF01433">
    <property type="entry name" value="Peptidase_M1"/>
    <property type="match status" value="1"/>
</dbReference>
<keyword evidence="8 15" id="KW-0862">Zinc</keyword>
<evidence type="ECO:0000259" key="19">
    <source>
        <dbReference type="Pfam" id="PF17900"/>
    </source>
</evidence>
<evidence type="ECO:0000256" key="3">
    <source>
        <dbReference type="ARBA" id="ARBA00022438"/>
    </source>
</evidence>
<dbReference type="PRINTS" id="PR00756">
    <property type="entry name" value="ALADIPTASE"/>
</dbReference>
<evidence type="ECO:0000256" key="4">
    <source>
        <dbReference type="ARBA" id="ARBA00022670"/>
    </source>
</evidence>
<dbReference type="PANTHER" id="PTHR11533">
    <property type="entry name" value="PROTEASE M1 ZINC METALLOPROTEASE"/>
    <property type="match status" value="1"/>
</dbReference>
<dbReference type="InterPro" id="IPR027268">
    <property type="entry name" value="Peptidase_M4/M1_CTD_sf"/>
</dbReference>
<evidence type="ECO:0000256" key="11">
    <source>
        <dbReference type="ARBA" id="ARBA00023049"/>
    </source>
</evidence>
<dbReference type="Pfam" id="PF17900">
    <property type="entry name" value="Peptidase_M1_N"/>
    <property type="match status" value="1"/>
</dbReference>
<keyword evidence="10 17" id="KW-1133">Transmembrane helix</keyword>
<evidence type="ECO:0000256" key="7">
    <source>
        <dbReference type="ARBA" id="ARBA00022801"/>
    </source>
</evidence>
<accession>A0AA88Y159</accession>
<feature type="binding site" evidence="15">
    <location>
        <position position="465"/>
    </location>
    <ligand>
        <name>Zn(2+)</name>
        <dbReference type="ChEBI" id="CHEBI:29105"/>
        <note>catalytic</note>
    </ligand>
</feature>
<evidence type="ECO:0000256" key="5">
    <source>
        <dbReference type="ARBA" id="ARBA00022692"/>
    </source>
</evidence>
<keyword evidence="7" id="KW-0378">Hydrolase</keyword>
<feature type="active site" description="Proton acceptor" evidence="14">
    <location>
        <position position="462"/>
    </location>
</feature>
<evidence type="ECO:0000256" key="9">
    <source>
        <dbReference type="ARBA" id="ARBA00022968"/>
    </source>
</evidence>
<reference evidence="20" key="1">
    <citation type="submission" date="2019-08" db="EMBL/GenBank/DDBJ databases">
        <title>The improved chromosome-level genome for the pearl oyster Pinctada fucata martensii using PacBio sequencing and Hi-C.</title>
        <authorList>
            <person name="Zheng Z."/>
        </authorList>
    </citation>
    <scope>NUCLEOTIDE SEQUENCE</scope>
    <source>
        <strain evidence="20">ZZ-2019</strain>
        <tissue evidence="20">Adductor muscle</tissue>
    </source>
</reference>
<feature type="domain" description="Aminopeptidase N-like N-terminal" evidence="19">
    <location>
        <begin position="166"/>
        <end position="354"/>
    </location>
</feature>
<dbReference type="Gene3D" id="2.60.40.1910">
    <property type="match status" value="1"/>
</dbReference>
<evidence type="ECO:0000313" key="21">
    <source>
        <dbReference type="Proteomes" id="UP001186944"/>
    </source>
</evidence>
<protein>
    <recommendedName>
        <fullName evidence="22">Aminopeptidase</fullName>
    </recommendedName>
</protein>
<dbReference type="SUPFAM" id="SSF63737">
    <property type="entry name" value="Leukotriene A4 hydrolase N-terminal domain"/>
    <property type="match status" value="1"/>
</dbReference>
<dbReference type="Gene3D" id="2.60.40.1730">
    <property type="entry name" value="tricorn interacting facor f3 domain"/>
    <property type="match status" value="1"/>
</dbReference>
<dbReference type="FunFam" id="1.10.390.10:FF:000006">
    <property type="entry name" value="Puromycin-sensitive aminopeptidase"/>
    <property type="match status" value="1"/>
</dbReference>
<name>A0AA88Y159_PINIB</name>
<evidence type="ECO:0008006" key="22">
    <source>
        <dbReference type="Google" id="ProtNLM"/>
    </source>
</evidence>
<keyword evidence="21" id="KW-1185">Reference proteome</keyword>
<comment type="cofactor">
    <cofactor evidence="15">
        <name>Zn(2+)</name>
        <dbReference type="ChEBI" id="CHEBI:29105"/>
    </cofactor>
    <text evidence="15">Binds 1 zinc ion per subunit.</text>
</comment>
<dbReference type="InterPro" id="IPR034016">
    <property type="entry name" value="M1_APN-typ"/>
</dbReference>
<dbReference type="InterPro" id="IPR014782">
    <property type="entry name" value="Peptidase_M1_dom"/>
</dbReference>
<dbReference type="InterPro" id="IPR001930">
    <property type="entry name" value="Peptidase_M1"/>
</dbReference>
<comment type="subcellular location">
    <subcellularLocation>
        <location evidence="1">Membrane</location>
        <topology evidence="1">Single-pass type II membrane protein</topology>
    </subcellularLocation>
</comment>
<dbReference type="GO" id="GO:0042277">
    <property type="term" value="F:peptide binding"/>
    <property type="evidence" value="ECO:0007669"/>
    <property type="project" value="TreeGrafter"/>
</dbReference>
<evidence type="ECO:0000256" key="16">
    <source>
        <dbReference type="PIRSR" id="PIRSR634016-4"/>
    </source>
</evidence>
<dbReference type="CDD" id="cd09601">
    <property type="entry name" value="M1_APN-Q_like"/>
    <property type="match status" value="1"/>
</dbReference>
<keyword evidence="4" id="KW-0645">Protease</keyword>
<evidence type="ECO:0000256" key="1">
    <source>
        <dbReference type="ARBA" id="ARBA00004606"/>
    </source>
</evidence>
<dbReference type="EMBL" id="VSWD01000008">
    <property type="protein sequence ID" value="KAK3095719.1"/>
    <property type="molecule type" value="Genomic_DNA"/>
</dbReference>
<keyword evidence="9" id="KW-0735">Signal-anchor</keyword>
<dbReference type="InterPro" id="IPR042097">
    <property type="entry name" value="Aminopeptidase_N-like_N_sf"/>
</dbReference>
<feature type="binding site" evidence="15">
    <location>
        <position position="461"/>
    </location>
    <ligand>
        <name>Zn(2+)</name>
        <dbReference type="ChEBI" id="CHEBI:29105"/>
        <note>catalytic</note>
    </ligand>
</feature>
<evidence type="ECO:0000259" key="18">
    <source>
        <dbReference type="Pfam" id="PF01433"/>
    </source>
</evidence>
<dbReference type="FunFam" id="2.60.40.1730:FF:000012">
    <property type="entry name" value="Aminopeptidase N"/>
    <property type="match status" value="1"/>
</dbReference>
<evidence type="ECO:0000256" key="13">
    <source>
        <dbReference type="ARBA" id="ARBA00023180"/>
    </source>
</evidence>
<sequence length="718" mass="82803">MEKSKDVVVTEKGSHLSNGVHLCNGNNKPGMTAETIVQIHSQVSRGCYFTRFQVICAVFAFLLTIAVAIVLVAFVKKENNIYVTRPSPVCSCDKSNGYNVTFAFTKDSKNVTVLYAENLTQVENKSASNVSSGEESVVSEKPKVQKDQPIVTQPYREIRLPRSLIPSFYDIELKIDLENDTFFGRVNMTLKAMNRTKFVIFHINMLRISRESIFVRNVKTREFIGIRKQFRVWSNQFYVLELVKEVTVGETYIVEVNSFLGFINKDLKGLYLSTYTTPEGETRKLAATQLQSTDARKMFPCLDEPDMKARFAVTIIHQDKYTALSNMPPMTEQFIPPIWLKVKYHVTPIMSTYLLAIIVSDFKYQERNLTGDYRLKVWAQPNKINQTDYAMDMAEKCYLFFLDYFNISDVVPKSDHVAVPDFSGGAMENWGLVIYRETALLYDPDVSSGENQLMVTLIVAHEVAHTWFGNMVTMKWWDDLWLNEGFASLLMYFAMDHIFPEWNVFTLHVVVREVFQVMVNDALLTSHPVSAPIIHPDDIAEYFDMISYSKLYVRKYKFQNAEMEDLWETFSEAVNYEIDVKSIMNTWTKQMGYPVVTMRTEGDYYLLEQERFLLDANSSSANDSIYGYKWRIPFTYIVESNPGVESKSLVWLNMTSGEASTKYTDFVLRARRLSDKLLSQGYVCDRLTSSLKKFYGRYGELVIHYDVPLSRMVDDILS</sequence>
<keyword evidence="12 17" id="KW-0472">Membrane</keyword>
<dbReference type="GO" id="GO:0070006">
    <property type="term" value="F:metalloaminopeptidase activity"/>
    <property type="evidence" value="ECO:0007669"/>
    <property type="project" value="TreeGrafter"/>
</dbReference>
<dbReference type="InterPro" id="IPR045357">
    <property type="entry name" value="Aminopeptidase_N-like_N"/>
</dbReference>
<keyword evidence="5 17" id="KW-0812">Transmembrane</keyword>
<feature type="binding site" evidence="15">
    <location>
        <position position="484"/>
    </location>
    <ligand>
        <name>Zn(2+)</name>
        <dbReference type="ChEBI" id="CHEBI:29105"/>
        <note>catalytic</note>
    </ligand>
</feature>
<dbReference type="GO" id="GO:0005737">
    <property type="term" value="C:cytoplasm"/>
    <property type="evidence" value="ECO:0007669"/>
    <property type="project" value="TreeGrafter"/>
</dbReference>
<proteinExistence type="inferred from homology"/>
<keyword evidence="3" id="KW-0031">Aminopeptidase</keyword>
<dbReference type="AlphaFoldDB" id="A0AA88Y159"/>
<evidence type="ECO:0000256" key="2">
    <source>
        <dbReference type="ARBA" id="ARBA00010136"/>
    </source>
</evidence>
<feature type="domain" description="Peptidase M1 membrane alanine aminopeptidase" evidence="18">
    <location>
        <begin position="389"/>
        <end position="550"/>
    </location>
</feature>
<dbReference type="Gene3D" id="1.10.390.10">
    <property type="entry name" value="Neutral Protease Domain 2"/>
    <property type="match status" value="2"/>
</dbReference>
<keyword evidence="11" id="KW-0482">Metalloprotease</keyword>
<dbReference type="GO" id="GO:0006508">
    <property type="term" value="P:proteolysis"/>
    <property type="evidence" value="ECO:0007669"/>
    <property type="project" value="UniProtKB-KW"/>
</dbReference>
<dbReference type="GO" id="GO:0008270">
    <property type="term" value="F:zinc ion binding"/>
    <property type="evidence" value="ECO:0007669"/>
    <property type="project" value="InterPro"/>
</dbReference>
<dbReference type="PANTHER" id="PTHR11533:SF294">
    <property type="entry name" value="THYROTROPIN-RELEASING HORMONE-DEGRADING ECTOENZYME"/>
    <property type="match status" value="1"/>
</dbReference>
<evidence type="ECO:0000256" key="10">
    <source>
        <dbReference type="ARBA" id="ARBA00022989"/>
    </source>
</evidence>
<keyword evidence="13" id="KW-0325">Glycoprotein</keyword>
<evidence type="ECO:0000256" key="6">
    <source>
        <dbReference type="ARBA" id="ARBA00022723"/>
    </source>
</evidence>
<comment type="caution">
    <text evidence="20">The sequence shown here is derived from an EMBL/GenBank/DDBJ whole genome shotgun (WGS) entry which is preliminary data.</text>
</comment>
<dbReference type="InterPro" id="IPR050344">
    <property type="entry name" value="Peptidase_M1_aminopeptidases"/>
</dbReference>
<dbReference type="SUPFAM" id="SSF55486">
    <property type="entry name" value="Metalloproteases ('zincins'), catalytic domain"/>
    <property type="match status" value="1"/>
</dbReference>
<evidence type="ECO:0000256" key="15">
    <source>
        <dbReference type="PIRSR" id="PIRSR634016-3"/>
    </source>
</evidence>
<keyword evidence="6 15" id="KW-0479">Metal-binding</keyword>
<dbReference type="Proteomes" id="UP001186944">
    <property type="component" value="Unassembled WGS sequence"/>
</dbReference>
<evidence type="ECO:0000313" key="20">
    <source>
        <dbReference type="EMBL" id="KAK3095719.1"/>
    </source>
</evidence>
<evidence type="ECO:0000256" key="8">
    <source>
        <dbReference type="ARBA" id="ARBA00022833"/>
    </source>
</evidence>
<feature type="site" description="Transition state stabilizer" evidence="16">
    <location>
        <position position="548"/>
    </location>
</feature>
<dbReference type="GO" id="GO:0016020">
    <property type="term" value="C:membrane"/>
    <property type="evidence" value="ECO:0007669"/>
    <property type="project" value="UniProtKB-SubCell"/>
</dbReference>
<organism evidence="20 21">
    <name type="scientific">Pinctada imbricata</name>
    <name type="common">Atlantic pearl-oyster</name>
    <name type="synonym">Pinctada martensii</name>
    <dbReference type="NCBI Taxonomy" id="66713"/>
    <lineage>
        <taxon>Eukaryota</taxon>
        <taxon>Metazoa</taxon>
        <taxon>Spiralia</taxon>
        <taxon>Lophotrochozoa</taxon>
        <taxon>Mollusca</taxon>
        <taxon>Bivalvia</taxon>
        <taxon>Autobranchia</taxon>
        <taxon>Pteriomorphia</taxon>
        <taxon>Pterioida</taxon>
        <taxon>Pterioidea</taxon>
        <taxon>Pteriidae</taxon>
        <taxon>Pinctada</taxon>
    </lineage>
</organism>
<gene>
    <name evidence="20" type="ORF">FSP39_018048</name>
</gene>